<name>A0A6A4HJ77_9AGAR</name>
<evidence type="ECO:0000256" key="1">
    <source>
        <dbReference type="SAM" id="Phobius"/>
    </source>
</evidence>
<protein>
    <recommendedName>
        <fullName evidence="4">F-box domain-containing protein</fullName>
    </recommendedName>
</protein>
<gene>
    <name evidence="2" type="ORF">BT96DRAFT_939992</name>
</gene>
<dbReference type="Proteomes" id="UP000799118">
    <property type="component" value="Unassembled WGS sequence"/>
</dbReference>
<keyword evidence="1" id="KW-1133">Transmembrane helix</keyword>
<evidence type="ECO:0000313" key="2">
    <source>
        <dbReference type="EMBL" id="KAE9398589.1"/>
    </source>
</evidence>
<dbReference type="EMBL" id="ML769480">
    <property type="protein sequence ID" value="KAE9398589.1"/>
    <property type="molecule type" value="Genomic_DNA"/>
</dbReference>
<evidence type="ECO:0000313" key="3">
    <source>
        <dbReference type="Proteomes" id="UP000799118"/>
    </source>
</evidence>
<organism evidence="2 3">
    <name type="scientific">Gymnopus androsaceus JB14</name>
    <dbReference type="NCBI Taxonomy" id="1447944"/>
    <lineage>
        <taxon>Eukaryota</taxon>
        <taxon>Fungi</taxon>
        <taxon>Dikarya</taxon>
        <taxon>Basidiomycota</taxon>
        <taxon>Agaricomycotina</taxon>
        <taxon>Agaricomycetes</taxon>
        <taxon>Agaricomycetidae</taxon>
        <taxon>Agaricales</taxon>
        <taxon>Marasmiineae</taxon>
        <taxon>Omphalotaceae</taxon>
        <taxon>Gymnopus</taxon>
    </lineage>
</organism>
<feature type="transmembrane region" description="Helical" evidence="1">
    <location>
        <begin position="146"/>
        <end position="169"/>
    </location>
</feature>
<evidence type="ECO:0008006" key="4">
    <source>
        <dbReference type="Google" id="ProtNLM"/>
    </source>
</evidence>
<proteinExistence type="predicted"/>
<keyword evidence="1" id="KW-0812">Transmembrane</keyword>
<reference evidence="2" key="1">
    <citation type="journal article" date="2019" name="Environ. Microbiol.">
        <title>Fungal ecological strategies reflected in gene transcription - a case study of two litter decomposers.</title>
        <authorList>
            <person name="Barbi F."/>
            <person name="Kohler A."/>
            <person name="Barry K."/>
            <person name="Baskaran P."/>
            <person name="Daum C."/>
            <person name="Fauchery L."/>
            <person name="Ihrmark K."/>
            <person name="Kuo A."/>
            <person name="LaButti K."/>
            <person name="Lipzen A."/>
            <person name="Morin E."/>
            <person name="Grigoriev I.V."/>
            <person name="Henrissat B."/>
            <person name="Lindahl B."/>
            <person name="Martin F."/>
        </authorList>
    </citation>
    <scope>NUCLEOTIDE SEQUENCE</scope>
    <source>
        <strain evidence="2">JB14</strain>
    </source>
</reference>
<dbReference type="AlphaFoldDB" id="A0A6A4HJ77"/>
<accession>A0A6A4HJ77</accession>
<keyword evidence="3" id="KW-1185">Reference proteome</keyword>
<sequence length="206" mass="23195">MFTKGIKMFTKEIKMCAKWIQVQIASSKCSPSPKDGENCRHTLQLLRVNLDFLLLPSKFTNLLQVAGRRLRVLELTDMKVPHDLDNYLQYTPNLSILHLGNRWRMTSFKLIPVMQAFGVSPKSEFALIETVDIRIFRRRAIDQETMLLVALDYAQLCLVIMKIINIYVWRANFGPASASLPSLAALGGVPQAGKSSAATPKPNPNH</sequence>
<keyword evidence="1" id="KW-0472">Membrane</keyword>